<accession>A0A4S4L8T4</accession>
<evidence type="ECO:0000313" key="2">
    <source>
        <dbReference type="Proteomes" id="UP000308199"/>
    </source>
</evidence>
<dbReference type="EMBL" id="SGPK01000116">
    <property type="protein sequence ID" value="THH08046.1"/>
    <property type="molecule type" value="Genomic_DNA"/>
</dbReference>
<reference evidence="1 2" key="1">
    <citation type="submission" date="2019-02" db="EMBL/GenBank/DDBJ databases">
        <title>Genome sequencing of the rare red list fungi Phellinidium pouzarii.</title>
        <authorList>
            <person name="Buettner E."/>
            <person name="Kellner H."/>
        </authorList>
    </citation>
    <scope>NUCLEOTIDE SEQUENCE [LARGE SCALE GENOMIC DNA]</scope>
    <source>
        <strain evidence="1 2">DSM 108285</strain>
    </source>
</reference>
<gene>
    <name evidence="1" type="ORF">EW145_g2991</name>
</gene>
<evidence type="ECO:0000313" key="1">
    <source>
        <dbReference type="EMBL" id="THH08046.1"/>
    </source>
</evidence>
<comment type="caution">
    <text evidence="1">The sequence shown here is derived from an EMBL/GenBank/DDBJ whole genome shotgun (WGS) entry which is preliminary data.</text>
</comment>
<organism evidence="1 2">
    <name type="scientific">Phellinidium pouzarii</name>
    <dbReference type="NCBI Taxonomy" id="167371"/>
    <lineage>
        <taxon>Eukaryota</taxon>
        <taxon>Fungi</taxon>
        <taxon>Dikarya</taxon>
        <taxon>Basidiomycota</taxon>
        <taxon>Agaricomycotina</taxon>
        <taxon>Agaricomycetes</taxon>
        <taxon>Hymenochaetales</taxon>
        <taxon>Hymenochaetaceae</taxon>
        <taxon>Phellinidium</taxon>
    </lineage>
</organism>
<name>A0A4S4L8T4_9AGAM</name>
<dbReference type="OrthoDB" id="2795673at2759"/>
<sequence length="84" mass="10039">MVVLTLNPRYWRFEELSLKGWAVRAMARDERLYVVAATRDDATRDWDAPRRDWEDEAHGGLSVWDKAIQVRHKFLARLSRNWDP</sequence>
<protein>
    <submittedName>
        <fullName evidence="1">Uncharacterized protein</fullName>
    </submittedName>
</protein>
<proteinExistence type="predicted"/>
<dbReference type="AlphaFoldDB" id="A0A4S4L8T4"/>
<keyword evidence="2" id="KW-1185">Reference proteome</keyword>
<dbReference type="Proteomes" id="UP000308199">
    <property type="component" value="Unassembled WGS sequence"/>
</dbReference>